<evidence type="ECO:0000256" key="6">
    <source>
        <dbReference type="PROSITE-ProRule" id="PRU00259"/>
    </source>
</evidence>
<evidence type="ECO:0000313" key="10">
    <source>
        <dbReference type="Proteomes" id="UP000694546"/>
    </source>
</evidence>
<dbReference type="GeneTree" id="ENSGT01050000244891"/>
<dbReference type="Pfam" id="PF00514">
    <property type="entry name" value="Arm"/>
    <property type="match status" value="8"/>
</dbReference>
<dbReference type="SMART" id="SM00185">
    <property type="entry name" value="ARM"/>
    <property type="match status" value="8"/>
</dbReference>
<dbReference type="GO" id="GO:0005737">
    <property type="term" value="C:cytoplasm"/>
    <property type="evidence" value="ECO:0007669"/>
    <property type="project" value="InterPro"/>
</dbReference>
<dbReference type="Pfam" id="PF16186">
    <property type="entry name" value="Arm_3"/>
    <property type="match status" value="1"/>
</dbReference>
<dbReference type="OMA" id="EDVNPEC"/>
<keyword evidence="2 5" id="KW-0813">Transport</keyword>
<dbReference type="PANTHER" id="PTHR23316">
    <property type="entry name" value="IMPORTIN ALPHA"/>
    <property type="match status" value="1"/>
</dbReference>
<sequence>MSAASDSGDRLTQFKNKGRDANELRRRRVEVNVELRRAKKEEQILKRRHVNSLLDEPPLQDPNAQPPQHWSVEEIVTGVHSQDLDHQLHATQAARKLLSREKHPPIDGIIEAGLIPCFVAFLALADCPPIQFEAAWALTNIASGSSEQTAAVVDGGAVPAFIGLVASPHPHISEQAIWALGNIAGDGSNHRDLVIKHGGIQPLLTLLAAPDLSVFPPGYLRNITWTLSNLCRNKNPAPPLEAVRLLLPALLRLLHHGDREVLADTCWAVSYLTDGPNERIEVVLQSGLVPRLVQLLACGELTVITPALRSLGNVVTGTDDQTQCVLNAGALALFPALLRHPKPNIQKEAAWTISNITAGKSGQIQEVVDAGLVPILVEVLKEGDYKTQKEAVWAITNYTSGGSMEQVAYLVQCNILEPLLELLSAKDSKILLVILDAIFNIFQTGEKLGETEKLCVGIEECGGLDKIEALQVHENEAVYKASLQIIERYFSAEVRSAVSPLVTLINQFSERFIGRELTWLFVLDLRSAVSGVIG</sequence>
<dbReference type="GO" id="GO:0005634">
    <property type="term" value="C:nucleus"/>
    <property type="evidence" value="ECO:0007669"/>
    <property type="project" value="UniProtKB-ARBA"/>
</dbReference>
<keyword evidence="4 5" id="KW-0653">Protein transport</keyword>
<dbReference type="Pfam" id="PF01749">
    <property type="entry name" value="IBB"/>
    <property type="match status" value="1"/>
</dbReference>
<proteinExistence type="inferred from homology"/>
<dbReference type="InterPro" id="IPR011989">
    <property type="entry name" value="ARM-like"/>
</dbReference>
<dbReference type="InterPro" id="IPR036975">
    <property type="entry name" value="Importin-a_IBB_sf"/>
</dbReference>
<dbReference type="InterPro" id="IPR000225">
    <property type="entry name" value="Armadillo"/>
</dbReference>
<reference evidence="9" key="1">
    <citation type="submission" date="2025-08" db="UniProtKB">
        <authorList>
            <consortium name="Ensembl"/>
        </authorList>
    </citation>
    <scope>IDENTIFICATION</scope>
</reference>
<evidence type="ECO:0000256" key="3">
    <source>
        <dbReference type="ARBA" id="ARBA00022737"/>
    </source>
</evidence>
<feature type="repeat" description="ARM" evidence="6">
    <location>
        <begin position="113"/>
        <end position="156"/>
    </location>
</feature>
<feature type="compositionally biased region" description="Basic and acidic residues" evidence="7">
    <location>
        <begin position="17"/>
        <end position="26"/>
    </location>
</feature>
<dbReference type="Gene3D" id="1.25.10.10">
    <property type="entry name" value="Leucine-rich Repeat Variant"/>
    <property type="match status" value="1"/>
</dbReference>
<evidence type="ECO:0000256" key="1">
    <source>
        <dbReference type="ARBA" id="ARBA00010394"/>
    </source>
</evidence>
<evidence type="ECO:0000259" key="8">
    <source>
        <dbReference type="PROSITE" id="PS51214"/>
    </source>
</evidence>
<gene>
    <name evidence="9" type="primary">LOC115540481</name>
</gene>
<dbReference type="InterPro" id="IPR032413">
    <property type="entry name" value="Arm_3"/>
</dbReference>
<dbReference type="FunFam" id="1.25.10.10:FF:000009">
    <property type="entry name" value="Importin subunit alpha"/>
    <property type="match status" value="1"/>
</dbReference>
<dbReference type="InterPro" id="IPR024931">
    <property type="entry name" value="Importin_alpha"/>
</dbReference>
<name>A0A8C4ZV73_GADMO</name>
<accession>A0A8C4ZV73</accession>
<dbReference type="PROSITE" id="PS51214">
    <property type="entry name" value="IBB"/>
    <property type="match status" value="1"/>
</dbReference>
<feature type="domain" description="IBB" evidence="8">
    <location>
        <begin position="1"/>
        <end position="57"/>
    </location>
</feature>
<dbReference type="Proteomes" id="UP000694546">
    <property type="component" value="Chromosome 3"/>
</dbReference>
<dbReference type="Gene3D" id="1.20.5.690">
    <property type="entry name" value="Importin-alpha, importin-beta-binding domain"/>
    <property type="match status" value="1"/>
</dbReference>
<evidence type="ECO:0000256" key="4">
    <source>
        <dbReference type="ARBA" id="ARBA00022927"/>
    </source>
</evidence>
<evidence type="ECO:0000256" key="2">
    <source>
        <dbReference type="ARBA" id="ARBA00022448"/>
    </source>
</evidence>
<dbReference type="SUPFAM" id="SSF48371">
    <property type="entry name" value="ARM repeat"/>
    <property type="match status" value="1"/>
</dbReference>
<protein>
    <recommendedName>
        <fullName evidence="5">Importin subunit alpha</fullName>
    </recommendedName>
</protein>
<evidence type="ECO:0000313" key="9">
    <source>
        <dbReference type="Ensembl" id="ENSGMOP00000019780.2"/>
    </source>
</evidence>
<dbReference type="PROSITE" id="PS50176">
    <property type="entry name" value="ARM_REPEAT"/>
    <property type="match status" value="3"/>
</dbReference>
<dbReference type="GO" id="GO:0006606">
    <property type="term" value="P:protein import into nucleus"/>
    <property type="evidence" value="ECO:0007669"/>
    <property type="project" value="InterPro"/>
</dbReference>
<reference evidence="9" key="2">
    <citation type="submission" date="2025-09" db="UniProtKB">
        <authorList>
            <consortium name="Ensembl"/>
        </authorList>
    </citation>
    <scope>IDENTIFICATION</scope>
</reference>
<dbReference type="PIRSF" id="PIRSF005673">
    <property type="entry name" value="Importin_alpha"/>
    <property type="match status" value="1"/>
</dbReference>
<feature type="repeat" description="ARM" evidence="6">
    <location>
        <begin position="329"/>
        <end position="371"/>
    </location>
</feature>
<dbReference type="InterPro" id="IPR016024">
    <property type="entry name" value="ARM-type_fold"/>
</dbReference>
<feature type="repeat" description="ARM" evidence="6">
    <location>
        <begin position="156"/>
        <end position="198"/>
    </location>
</feature>
<keyword evidence="3" id="KW-0677">Repeat</keyword>
<dbReference type="GO" id="GO:0061608">
    <property type="term" value="F:nuclear import signal receptor activity"/>
    <property type="evidence" value="ECO:0007669"/>
    <property type="project" value="InterPro"/>
</dbReference>
<keyword evidence="10" id="KW-1185">Reference proteome</keyword>
<dbReference type="Ensembl" id="ENSGMOT00000020262.2">
    <property type="protein sequence ID" value="ENSGMOP00000019780.2"/>
    <property type="gene ID" value="ENSGMOG00000018384.2"/>
</dbReference>
<organism evidence="9 10">
    <name type="scientific">Gadus morhua</name>
    <name type="common">Atlantic cod</name>
    <dbReference type="NCBI Taxonomy" id="8049"/>
    <lineage>
        <taxon>Eukaryota</taxon>
        <taxon>Metazoa</taxon>
        <taxon>Chordata</taxon>
        <taxon>Craniata</taxon>
        <taxon>Vertebrata</taxon>
        <taxon>Euteleostomi</taxon>
        <taxon>Actinopterygii</taxon>
        <taxon>Neopterygii</taxon>
        <taxon>Teleostei</taxon>
        <taxon>Neoteleostei</taxon>
        <taxon>Acanthomorphata</taxon>
        <taxon>Zeiogadaria</taxon>
        <taxon>Gadariae</taxon>
        <taxon>Gadiformes</taxon>
        <taxon>Gadoidei</taxon>
        <taxon>Gadidae</taxon>
        <taxon>Gadus</taxon>
    </lineage>
</organism>
<evidence type="ECO:0000256" key="5">
    <source>
        <dbReference type="PIRNR" id="PIRNR005673"/>
    </source>
</evidence>
<dbReference type="AlphaFoldDB" id="A0A8C4ZV73"/>
<comment type="similarity">
    <text evidence="1 5">Belongs to the importin alpha family.</text>
</comment>
<evidence type="ECO:0000256" key="7">
    <source>
        <dbReference type="SAM" id="MobiDB-lite"/>
    </source>
</evidence>
<feature type="region of interest" description="Disordered" evidence="7">
    <location>
        <begin position="1"/>
        <end position="26"/>
    </location>
</feature>
<dbReference type="InterPro" id="IPR002652">
    <property type="entry name" value="Importin-a_IBB"/>
</dbReference>